<keyword evidence="7" id="KW-0238">DNA-binding</keyword>
<proteinExistence type="inferred from homology"/>
<keyword evidence="13" id="KW-0479">Metal-binding</keyword>
<evidence type="ECO:0000259" key="17">
    <source>
        <dbReference type="PROSITE" id="PS51194"/>
    </source>
</evidence>
<evidence type="ECO:0000256" key="13">
    <source>
        <dbReference type="PROSITE-ProRule" id="PRU00047"/>
    </source>
</evidence>
<dbReference type="SMART" id="SM00490">
    <property type="entry name" value="HELICc"/>
    <property type="match status" value="1"/>
</dbReference>
<dbReference type="PANTHER" id="PTHR13710">
    <property type="entry name" value="DNA HELICASE RECQ FAMILY MEMBER"/>
    <property type="match status" value="1"/>
</dbReference>
<keyword evidence="9" id="KW-0539">Nucleus</keyword>
<accession>A0A4Y2LQN1</accession>
<evidence type="ECO:0000256" key="2">
    <source>
        <dbReference type="ARBA" id="ARBA00005446"/>
    </source>
</evidence>
<dbReference type="SUPFAM" id="SSF57756">
    <property type="entry name" value="Retrovirus zinc finger-like domains"/>
    <property type="match status" value="1"/>
</dbReference>
<comment type="similarity">
    <text evidence="2">Belongs to the helicase family. RecQ subfamily.</text>
</comment>
<keyword evidence="13" id="KW-0862">Zinc</keyword>
<dbReference type="InterPro" id="IPR001650">
    <property type="entry name" value="Helicase_C-like"/>
</dbReference>
<organism evidence="18 19">
    <name type="scientific">Araneus ventricosus</name>
    <name type="common">Orbweaver spider</name>
    <name type="synonym">Epeira ventricosa</name>
    <dbReference type="NCBI Taxonomy" id="182803"/>
    <lineage>
        <taxon>Eukaryota</taxon>
        <taxon>Metazoa</taxon>
        <taxon>Ecdysozoa</taxon>
        <taxon>Arthropoda</taxon>
        <taxon>Chelicerata</taxon>
        <taxon>Arachnida</taxon>
        <taxon>Araneae</taxon>
        <taxon>Araneomorphae</taxon>
        <taxon>Entelegynae</taxon>
        <taxon>Araneoidea</taxon>
        <taxon>Araneidae</taxon>
        <taxon>Araneus</taxon>
    </lineage>
</organism>
<feature type="compositionally biased region" description="Polar residues" evidence="14">
    <location>
        <begin position="430"/>
        <end position="446"/>
    </location>
</feature>
<name>A0A4Y2LQN1_ARAVE</name>
<evidence type="ECO:0000259" key="16">
    <source>
        <dbReference type="PROSITE" id="PS51192"/>
    </source>
</evidence>
<dbReference type="Gene3D" id="3.40.50.300">
    <property type="entry name" value="P-loop containing nucleotide triphosphate hydrolases"/>
    <property type="match status" value="2"/>
</dbReference>
<evidence type="ECO:0000256" key="12">
    <source>
        <dbReference type="ARBA" id="ARBA00049360"/>
    </source>
</evidence>
<keyword evidence="6" id="KW-0067">ATP-binding</keyword>
<dbReference type="GO" id="GO:0005634">
    <property type="term" value="C:nucleus"/>
    <property type="evidence" value="ECO:0007669"/>
    <property type="project" value="UniProtKB-SubCell"/>
</dbReference>
<dbReference type="GO" id="GO:0005524">
    <property type="term" value="F:ATP binding"/>
    <property type="evidence" value="ECO:0007669"/>
    <property type="project" value="UniProtKB-KW"/>
</dbReference>
<dbReference type="GO" id="GO:0009378">
    <property type="term" value="F:four-way junction helicase activity"/>
    <property type="evidence" value="ECO:0007669"/>
    <property type="project" value="TreeGrafter"/>
</dbReference>
<dbReference type="Pfam" id="PF00270">
    <property type="entry name" value="DEAD"/>
    <property type="match status" value="1"/>
</dbReference>
<dbReference type="GO" id="GO:0016787">
    <property type="term" value="F:hydrolase activity"/>
    <property type="evidence" value="ECO:0007669"/>
    <property type="project" value="UniProtKB-KW"/>
</dbReference>
<comment type="catalytic activity">
    <reaction evidence="10">
        <text>Couples ATP hydrolysis with the unwinding of duplex DNA by translocating in the 3'-5' direction.</text>
        <dbReference type="EC" id="5.6.2.4"/>
    </reaction>
</comment>
<dbReference type="Pfam" id="PF00271">
    <property type="entry name" value="Helicase_C"/>
    <property type="match status" value="1"/>
</dbReference>
<comment type="caution">
    <text evidence="18">The sequence shown here is derived from an EMBL/GenBank/DDBJ whole genome shotgun (WGS) entry which is preliminary data.</text>
</comment>
<evidence type="ECO:0000256" key="1">
    <source>
        <dbReference type="ARBA" id="ARBA00004123"/>
    </source>
</evidence>
<dbReference type="PROSITE" id="PS50158">
    <property type="entry name" value="ZF_CCHC"/>
    <property type="match status" value="1"/>
</dbReference>
<feature type="region of interest" description="Disordered" evidence="14">
    <location>
        <begin position="270"/>
        <end position="298"/>
    </location>
</feature>
<gene>
    <name evidence="18" type="primary">Recql4</name>
    <name evidence="18" type="ORF">AVEN_129009_1</name>
</gene>
<dbReference type="InterPro" id="IPR011545">
    <property type="entry name" value="DEAD/DEAH_box_helicase_dom"/>
</dbReference>
<dbReference type="EMBL" id="BGPR01006220">
    <property type="protein sequence ID" value="GBN17081.1"/>
    <property type="molecule type" value="Genomic_DNA"/>
</dbReference>
<keyword evidence="5 18" id="KW-0347">Helicase</keyword>
<keyword evidence="19" id="KW-1185">Reference proteome</keyword>
<evidence type="ECO:0000256" key="8">
    <source>
        <dbReference type="ARBA" id="ARBA00023235"/>
    </source>
</evidence>
<dbReference type="Pfam" id="PF00098">
    <property type="entry name" value="zf-CCHC"/>
    <property type="match status" value="1"/>
</dbReference>
<evidence type="ECO:0000313" key="19">
    <source>
        <dbReference type="Proteomes" id="UP000499080"/>
    </source>
</evidence>
<dbReference type="InterPro" id="IPR027417">
    <property type="entry name" value="P-loop_NTPase"/>
</dbReference>
<dbReference type="GO" id="GO:0005694">
    <property type="term" value="C:chromosome"/>
    <property type="evidence" value="ECO:0007669"/>
    <property type="project" value="TreeGrafter"/>
</dbReference>
<dbReference type="EC" id="5.6.2.4" evidence="11"/>
<feature type="domain" description="Helicase ATP-binding" evidence="16">
    <location>
        <begin position="503"/>
        <end position="679"/>
    </location>
</feature>
<evidence type="ECO:0000256" key="4">
    <source>
        <dbReference type="ARBA" id="ARBA00022801"/>
    </source>
</evidence>
<evidence type="ECO:0000256" key="5">
    <source>
        <dbReference type="ARBA" id="ARBA00022806"/>
    </source>
</evidence>
<evidence type="ECO:0000256" key="14">
    <source>
        <dbReference type="SAM" id="MobiDB-lite"/>
    </source>
</evidence>
<dbReference type="GO" id="GO:0043138">
    <property type="term" value="F:3'-5' DNA helicase activity"/>
    <property type="evidence" value="ECO:0007669"/>
    <property type="project" value="UniProtKB-EC"/>
</dbReference>
<dbReference type="GO" id="GO:0008270">
    <property type="term" value="F:zinc ion binding"/>
    <property type="evidence" value="ECO:0007669"/>
    <property type="project" value="UniProtKB-KW"/>
</dbReference>
<feature type="domain" description="CCHC-type" evidence="15">
    <location>
        <begin position="359"/>
        <end position="372"/>
    </location>
</feature>
<dbReference type="SMART" id="SM00487">
    <property type="entry name" value="DEXDc"/>
    <property type="match status" value="1"/>
</dbReference>
<protein>
    <recommendedName>
        <fullName evidence="11">DNA 3'-5' helicase</fullName>
        <ecNumber evidence="11">5.6.2.4</ecNumber>
    </recommendedName>
</protein>
<dbReference type="InterPro" id="IPR014001">
    <property type="entry name" value="Helicase_ATP-bd"/>
</dbReference>
<evidence type="ECO:0000256" key="3">
    <source>
        <dbReference type="ARBA" id="ARBA00022741"/>
    </source>
</evidence>
<reference evidence="18 19" key="1">
    <citation type="journal article" date="2019" name="Sci. Rep.">
        <title>Orb-weaving spider Araneus ventricosus genome elucidates the spidroin gene catalogue.</title>
        <authorList>
            <person name="Kono N."/>
            <person name="Nakamura H."/>
            <person name="Ohtoshi R."/>
            <person name="Moran D.A.P."/>
            <person name="Shinohara A."/>
            <person name="Yoshida Y."/>
            <person name="Fujiwara M."/>
            <person name="Mori M."/>
            <person name="Tomita M."/>
            <person name="Arakawa K."/>
        </authorList>
    </citation>
    <scope>NUCLEOTIDE SEQUENCE [LARGE SCALE GENOMIC DNA]</scope>
</reference>
<dbReference type="PROSITE" id="PS51192">
    <property type="entry name" value="HELICASE_ATP_BIND_1"/>
    <property type="match status" value="1"/>
</dbReference>
<dbReference type="SUPFAM" id="SSF52540">
    <property type="entry name" value="P-loop containing nucleoside triphosphate hydrolases"/>
    <property type="match status" value="1"/>
</dbReference>
<dbReference type="GO" id="GO:0005737">
    <property type="term" value="C:cytoplasm"/>
    <property type="evidence" value="ECO:0007669"/>
    <property type="project" value="TreeGrafter"/>
</dbReference>
<evidence type="ECO:0000256" key="6">
    <source>
        <dbReference type="ARBA" id="ARBA00022840"/>
    </source>
</evidence>
<evidence type="ECO:0000256" key="7">
    <source>
        <dbReference type="ARBA" id="ARBA00023125"/>
    </source>
</evidence>
<dbReference type="InterPro" id="IPR001878">
    <property type="entry name" value="Znf_CCHC"/>
</dbReference>
<evidence type="ECO:0000313" key="18">
    <source>
        <dbReference type="EMBL" id="GBN17081.1"/>
    </source>
</evidence>
<dbReference type="PANTHER" id="PTHR13710:SF108">
    <property type="entry name" value="ATP-DEPENDENT DNA HELICASE Q4"/>
    <property type="match status" value="1"/>
</dbReference>
<dbReference type="OrthoDB" id="18781at2759"/>
<keyword evidence="4" id="KW-0378">Hydrolase</keyword>
<dbReference type="AlphaFoldDB" id="A0A4Y2LQN1"/>
<comment type="subcellular location">
    <subcellularLocation>
        <location evidence="1">Nucleus</location>
    </subcellularLocation>
</comment>
<dbReference type="GO" id="GO:0000724">
    <property type="term" value="P:double-strand break repair via homologous recombination"/>
    <property type="evidence" value="ECO:0007669"/>
    <property type="project" value="TreeGrafter"/>
</dbReference>
<feature type="domain" description="Helicase C-terminal" evidence="17">
    <location>
        <begin position="701"/>
        <end position="878"/>
    </location>
</feature>
<dbReference type="PROSITE" id="PS51194">
    <property type="entry name" value="HELICASE_CTER"/>
    <property type="match status" value="1"/>
</dbReference>
<keyword evidence="3" id="KW-0547">Nucleotide-binding</keyword>
<feature type="region of interest" description="Disordered" evidence="14">
    <location>
        <begin position="211"/>
        <end position="246"/>
    </location>
</feature>
<dbReference type="SMART" id="SM00343">
    <property type="entry name" value="ZnF_C2HC"/>
    <property type="match status" value="1"/>
</dbReference>
<evidence type="ECO:0000259" key="15">
    <source>
        <dbReference type="PROSITE" id="PS50158"/>
    </source>
</evidence>
<dbReference type="FunFam" id="3.40.50.300:FF:000772">
    <property type="entry name" value="ATP-dependent DNA helicase Q4"/>
    <property type="match status" value="1"/>
</dbReference>
<feature type="compositionally biased region" description="Polar residues" evidence="14">
    <location>
        <begin position="284"/>
        <end position="296"/>
    </location>
</feature>
<evidence type="ECO:0000256" key="10">
    <source>
        <dbReference type="ARBA" id="ARBA00034617"/>
    </source>
</evidence>
<dbReference type="CDD" id="cd18794">
    <property type="entry name" value="SF2_C_RecQ"/>
    <property type="match status" value="1"/>
</dbReference>
<dbReference type="Gene3D" id="4.10.60.10">
    <property type="entry name" value="Zinc finger, CCHC-type"/>
    <property type="match status" value="1"/>
</dbReference>
<evidence type="ECO:0000256" key="9">
    <source>
        <dbReference type="ARBA" id="ARBA00023242"/>
    </source>
</evidence>
<feature type="compositionally biased region" description="Basic and acidic residues" evidence="14">
    <location>
        <begin position="232"/>
        <end position="241"/>
    </location>
</feature>
<dbReference type="InterPro" id="IPR036875">
    <property type="entry name" value="Znf_CCHC_sf"/>
</dbReference>
<sequence length="1207" mass="135721">MRLFMVLSSKQGFKDVVTEYKNKLFADDPLDEYLKPFSNNTVNDATLNDDSVHNNKNESPSEIHYYEDKLSNSKQNPINDSKEGDTSINSTVDIEGIKAPIKFTKSASVYKKAKSVNVLYSSINSTDSLKTLHFKQNIDEKWLDRCNKSILNDSNEKTLEKISDQLPEINYEAKASDSDNNEFETPHSSKFVPEFSETKLEAKNCSKIVSTQSVKSDNDTNKGHFPSCENSIDCKPRKEENTSQVLDSDGDKISCLNKLNPIASNAEAVETCEEPRKGKKRKLSSVTQSTSPNGSYKANHLKRKIASGTLNENFVSLNIKKKKFSRGHRPVNVKKLKWNKWKQLKKSGGSGNIPVMTGCFKCGQLGHWARQCNVSSVPKETAFEEEDDDADTPLPTLEEAAKLAQESAVKNLSTPFRARNKNFDSKSFDIPSNNSAENEENQPLPSQANASLSLEETDLPKHSVKPLYDITEDGKPISTPAAVYKALKEMGYSSFRDGQESAVMRVLCGLSTLVVLPTGSGKSLCYQLPAYMYAKSNKSLAIVVSPLVSLMEDQVTGLPSCLHAVCLHSGMTDIQRSNAIKDITEGLAQILLVSPEAVISDFKFADIISNPNTPPISFVCIDEVHCISQWSHNFRPSYLQLYKVLTKKMGVNCILGLTATATQSAIKDITSSLGLKCVDESVIGHTNIPHNLLLSVSKDKDKDQALLQLLRGDRFQKCSSIIIYCIRRNETERLAAFIRTCMQDELQPEDEQTTKKKTKSKKRRFAWTAEAYHAGLPPPRRRSIQKQFMSGKLRIVVATVAFGMGLDKPDVRAVIHYNMPKNFESYVQEIGRAGRDGLESHCHLFLDNEGNDLWEQQRHIYSNSIDRHTLRKLLRRVFVTCKCSSLEERTDSVQVDDDSKLAICPKHEVAFPINETVQELDVKQENISTLLCYLELHPKQWIEILSPVYSVCTIRCYGGSKQMHSIALKNPAIATAIALDVQNGKKWEKSSSLTFPVVKIASAIGWKSSELKRNLKQLEWNDMKRKTGVIVEFSDLAFHISSPGNLSDEEKDEVLNFLHSKVMTSEETQLKGLKLLFSVFQKFSIPRCWDCCDEVNIENSEGIKAAINKYFARDDLLLDEFKDTISSSDSDNEVDPSYIKSLIRDLVCTHQDHNFTGRAVARIFHGIDSPCFPSETWGKVRKFWRCLLRVNFNTIMKLANEELRNLK</sequence>
<evidence type="ECO:0000256" key="11">
    <source>
        <dbReference type="ARBA" id="ARBA00034808"/>
    </source>
</evidence>
<dbReference type="CDD" id="cd18018">
    <property type="entry name" value="DEXHc_RecQ4-like"/>
    <property type="match status" value="1"/>
</dbReference>
<keyword evidence="8" id="KW-0413">Isomerase</keyword>
<comment type="catalytic activity">
    <reaction evidence="12">
        <text>ATP + H2O = ADP + phosphate + H(+)</text>
        <dbReference type="Rhea" id="RHEA:13065"/>
        <dbReference type="ChEBI" id="CHEBI:15377"/>
        <dbReference type="ChEBI" id="CHEBI:15378"/>
        <dbReference type="ChEBI" id="CHEBI:30616"/>
        <dbReference type="ChEBI" id="CHEBI:43474"/>
        <dbReference type="ChEBI" id="CHEBI:456216"/>
    </reaction>
</comment>
<dbReference type="GO" id="GO:0003677">
    <property type="term" value="F:DNA binding"/>
    <property type="evidence" value="ECO:0007669"/>
    <property type="project" value="UniProtKB-KW"/>
</dbReference>
<dbReference type="Proteomes" id="UP000499080">
    <property type="component" value="Unassembled WGS sequence"/>
</dbReference>
<feature type="region of interest" description="Disordered" evidence="14">
    <location>
        <begin position="423"/>
        <end position="446"/>
    </location>
</feature>
<dbReference type="FunFam" id="3.40.50.300:FF:001084">
    <property type="entry name" value="RecQ like helicase 4"/>
    <property type="match status" value="1"/>
</dbReference>
<keyword evidence="13" id="KW-0863">Zinc-finger</keyword>